<sequence length="441" mass="47055">MSTRPLLQPPAAWTYPLPTEHRLDNGMRVLVHQVPGQRVISANLVLDVPLSAEDAAIEGVATICARALDEGTTDHPGDAFAEALETEGAAFMASQGQSSLQAMIDVPATRFPRALELLAEGVRRPELRDADSARHVALRLAELDQLRANSAQLASWAFRNAVFAPETRAQRLPGGEPGTVEAVTPDQVREFHRRHYGPRGATLVLAGDFAEDPVPLAAGAFADWATPDQATTSHQACRPATPTALLVDRPDSVQADIRFGGSGIDRHDPRWPDFQVGSYAVGGAFLSRLNKVLREERGYTYGVSLQNAPLRSGGTFTVAGSFRTEVVAPALEEARRLLDISATPITSDEVTDAVNYFAGVSPLRYATADGIADQTASIVAQGLELDYVNTYLAGIRAATPESASRAYAEVIDLDALTLVVVGDATVLEPALNDAGFAVTVR</sequence>
<dbReference type="InterPro" id="IPR011765">
    <property type="entry name" value="Pept_M16_N"/>
</dbReference>
<feature type="domain" description="Peptidase M16 N-terminal" evidence="1">
    <location>
        <begin position="29"/>
        <end position="159"/>
    </location>
</feature>
<dbReference type="InterPro" id="IPR011249">
    <property type="entry name" value="Metalloenz_LuxS/M16"/>
</dbReference>
<dbReference type="InterPro" id="IPR050361">
    <property type="entry name" value="MPP/UQCRC_Complex"/>
</dbReference>
<dbReference type="PANTHER" id="PTHR11851">
    <property type="entry name" value="METALLOPROTEASE"/>
    <property type="match status" value="1"/>
</dbReference>
<dbReference type="SUPFAM" id="SSF63411">
    <property type="entry name" value="LuxS/MPP-like metallohydrolase"/>
    <property type="match status" value="2"/>
</dbReference>
<dbReference type="Pfam" id="PF00675">
    <property type="entry name" value="Peptidase_M16"/>
    <property type="match status" value="1"/>
</dbReference>
<name>A0ABZ3FPG5_9ACTN</name>
<dbReference type="EMBL" id="CP154795">
    <property type="protein sequence ID" value="XAN07287.1"/>
    <property type="molecule type" value="Genomic_DNA"/>
</dbReference>
<evidence type="ECO:0000259" key="1">
    <source>
        <dbReference type="Pfam" id="PF00675"/>
    </source>
</evidence>
<evidence type="ECO:0000313" key="4">
    <source>
        <dbReference type="Proteomes" id="UP001442841"/>
    </source>
</evidence>
<reference evidence="3 4" key="1">
    <citation type="submission" date="2024-04" db="EMBL/GenBank/DDBJ databases">
        <title>Isolation of an actinomycete strain from pig manure.</title>
        <authorList>
            <person name="Gong T."/>
            <person name="Yu Z."/>
            <person name="An M."/>
            <person name="Wei C."/>
            <person name="Yang W."/>
            <person name="Liu L."/>
        </authorList>
    </citation>
    <scope>NUCLEOTIDE SEQUENCE [LARGE SCALE GENOMIC DNA]</scope>
    <source>
        <strain evidence="3 4">ZF39</strain>
    </source>
</reference>
<dbReference type="PANTHER" id="PTHR11851:SF224">
    <property type="entry name" value="PROCESSING PROTEASE"/>
    <property type="match status" value="1"/>
</dbReference>
<dbReference type="Pfam" id="PF05193">
    <property type="entry name" value="Peptidase_M16_C"/>
    <property type="match status" value="1"/>
</dbReference>
<organism evidence="3 4">
    <name type="scientific">Ammonicoccus fulvus</name>
    <dbReference type="NCBI Taxonomy" id="3138240"/>
    <lineage>
        <taxon>Bacteria</taxon>
        <taxon>Bacillati</taxon>
        <taxon>Actinomycetota</taxon>
        <taxon>Actinomycetes</taxon>
        <taxon>Propionibacteriales</taxon>
        <taxon>Propionibacteriaceae</taxon>
        <taxon>Ammonicoccus</taxon>
    </lineage>
</organism>
<dbReference type="Gene3D" id="3.30.830.10">
    <property type="entry name" value="Metalloenzyme, LuxS/M16 peptidase-like"/>
    <property type="match status" value="2"/>
</dbReference>
<keyword evidence="4" id="KW-1185">Reference proteome</keyword>
<evidence type="ECO:0000259" key="2">
    <source>
        <dbReference type="Pfam" id="PF05193"/>
    </source>
</evidence>
<accession>A0ABZ3FPG5</accession>
<dbReference type="InterPro" id="IPR007863">
    <property type="entry name" value="Peptidase_M16_C"/>
</dbReference>
<dbReference type="RefSeq" id="WP_425308740.1">
    <property type="nucleotide sequence ID" value="NZ_CP154795.1"/>
</dbReference>
<dbReference type="Proteomes" id="UP001442841">
    <property type="component" value="Chromosome"/>
</dbReference>
<gene>
    <name evidence="3" type="ORF">AADG42_08265</name>
</gene>
<feature type="domain" description="Peptidase M16 C-terminal" evidence="2">
    <location>
        <begin position="183"/>
        <end position="355"/>
    </location>
</feature>
<proteinExistence type="predicted"/>
<evidence type="ECO:0000313" key="3">
    <source>
        <dbReference type="EMBL" id="XAN07287.1"/>
    </source>
</evidence>
<protein>
    <submittedName>
        <fullName evidence="3">Pitrilysin family protein</fullName>
    </submittedName>
</protein>